<evidence type="ECO:0000313" key="12">
    <source>
        <dbReference type="Proteomes" id="UP001642483"/>
    </source>
</evidence>
<evidence type="ECO:0000256" key="10">
    <source>
        <dbReference type="SAM" id="Phobius"/>
    </source>
</evidence>
<organism evidence="11 12">
    <name type="scientific">Clavelina lepadiformis</name>
    <name type="common">Light-bulb sea squirt</name>
    <name type="synonym">Ascidia lepadiformis</name>
    <dbReference type="NCBI Taxonomy" id="159417"/>
    <lineage>
        <taxon>Eukaryota</taxon>
        <taxon>Metazoa</taxon>
        <taxon>Chordata</taxon>
        <taxon>Tunicata</taxon>
        <taxon>Ascidiacea</taxon>
        <taxon>Aplousobranchia</taxon>
        <taxon>Clavelinidae</taxon>
        <taxon>Clavelina</taxon>
    </lineage>
</organism>
<keyword evidence="4 10" id="KW-1133">Transmembrane helix</keyword>
<dbReference type="Pfam" id="PF01066">
    <property type="entry name" value="CDP-OH_P_transf"/>
    <property type="match status" value="1"/>
</dbReference>
<accession>A0ABP0GN46</accession>
<proteinExistence type="inferred from homology"/>
<keyword evidence="7" id="KW-0444">Lipid biosynthesis</keyword>
<dbReference type="PANTHER" id="PTHR15362:SF13">
    <property type="entry name" value="SI:CH1073-145M9.1"/>
    <property type="match status" value="1"/>
</dbReference>
<keyword evidence="3 10" id="KW-0812">Transmembrane</keyword>
<dbReference type="InterPro" id="IPR043130">
    <property type="entry name" value="CDP-OH_PTrfase_TM_dom"/>
</dbReference>
<evidence type="ECO:0000256" key="4">
    <source>
        <dbReference type="ARBA" id="ARBA00022989"/>
    </source>
</evidence>
<evidence type="ECO:0000256" key="6">
    <source>
        <dbReference type="ARBA" id="ARBA00023136"/>
    </source>
</evidence>
<evidence type="ECO:0000313" key="11">
    <source>
        <dbReference type="EMBL" id="CAK8692084.1"/>
    </source>
</evidence>
<sequence length="204" mass="23627">MMKSTSGQNVFFFIPNIIGYFRLILLIASWIFIEQPTEFLSFYITSILLDAVDGWTARKLNQVSDFGAWLDVVVDVIGRGIIWCNLGKYGYAVPAWEWIVFVANHAQADSGQWKHKFDQSPLMVKHVMEKGFKTMLGSFVIGSIHIFPVWLYIQIHMTDVVLQIPTLSHWISWGLLLGRLLGFVVEFWCVYIHVFFMISREKKT</sequence>
<comment type="similarity">
    <text evidence="9">Belongs to the CDP-alcohol phosphatidyltransferase class-I family.</text>
</comment>
<keyword evidence="7" id="KW-0594">Phospholipid biosynthesis</keyword>
<feature type="transmembrane region" description="Helical" evidence="10">
    <location>
        <begin position="135"/>
        <end position="153"/>
    </location>
</feature>
<comment type="caution">
    <text evidence="11">The sequence shown here is derived from an EMBL/GenBank/DDBJ whole genome shotgun (WGS) entry which is preliminary data.</text>
</comment>
<evidence type="ECO:0008006" key="13">
    <source>
        <dbReference type="Google" id="ProtNLM"/>
    </source>
</evidence>
<keyword evidence="2 9" id="KW-0808">Transferase</keyword>
<feature type="transmembrane region" description="Helical" evidence="10">
    <location>
        <begin position="12"/>
        <end position="33"/>
    </location>
</feature>
<comment type="subcellular location">
    <subcellularLocation>
        <location evidence="1">Membrane</location>
        <topology evidence="1">Multi-pass membrane protein</topology>
    </subcellularLocation>
</comment>
<evidence type="ECO:0000256" key="2">
    <source>
        <dbReference type="ARBA" id="ARBA00022679"/>
    </source>
</evidence>
<keyword evidence="12" id="KW-1185">Reference proteome</keyword>
<dbReference type="EMBL" id="CAWYQH010000130">
    <property type="protein sequence ID" value="CAK8692084.1"/>
    <property type="molecule type" value="Genomic_DNA"/>
</dbReference>
<evidence type="ECO:0000256" key="7">
    <source>
        <dbReference type="ARBA" id="ARBA00023209"/>
    </source>
</evidence>
<gene>
    <name evidence="11" type="ORF">CVLEPA_LOCUS24832</name>
</gene>
<dbReference type="InterPro" id="IPR048254">
    <property type="entry name" value="CDP_ALCOHOL_P_TRANSF_CS"/>
</dbReference>
<dbReference type="PANTHER" id="PTHR15362">
    <property type="entry name" value="PHOSPHATIDYLINOSITOL SYNTHASE"/>
    <property type="match status" value="1"/>
</dbReference>
<keyword evidence="5" id="KW-0443">Lipid metabolism</keyword>
<evidence type="ECO:0000256" key="5">
    <source>
        <dbReference type="ARBA" id="ARBA00023098"/>
    </source>
</evidence>
<dbReference type="InterPro" id="IPR000462">
    <property type="entry name" value="CDP-OH_P_trans"/>
</dbReference>
<dbReference type="PROSITE" id="PS00379">
    <property type="entry name" value="CDP_ALCOHOL_P_TRANSF"/>
    <property type="match status" value="1"/>
</dbReference>
<keyword evidence="6 10" id="KW-0472">Membrane</keyword>
<dbReference type="Proteomes" id="UP001642483">
    <property type="component" value="Unassembled WGS sequence"/>
</dbReference>
<evidence type="ECO:0000256" key="9">
    <source>
        <dbReference type="RuleBase" id="RU003750"/>
    </source>
</evidence>
<reference evidence="11 12" key="1">
    <citation type="submission" date="2024-02" db="EMBL/GenBank/DDBJ databases">
        <authorList>
            <person name="Daric V."/>
            <person name="Darras S."/>
        </authorList>
    </citation>
    <scope>NUCLEOTIDE SEQUENCE [LARGE SCALE GENOMIC DNA]</scope>
</reference>
<protein>
    <recommendedName>
        <fullName evidence="13">CDP-diacylglycerol--inositol 3-phosphatidyltransferase</fullName>
    </recommendedName>
</protein>
<keyword evidence="8" id="KW-1208">Phospholipid metabolism</keyword>
<dbReference type="Gene3D" id="1.20.120.1760">
    <property type="match status" value="1"/>
</dbReference>
<evidence type="ECO:0000256" key="8">
    <source>
        <dbReference type="ARBA" id="ARBA00023264"/>
    </source>
</evidence>
<name>A0ABP0GN46_CLALP</name>
<evidence type="ECO:0000256" key="1">
    <source>
        <dbReference type="ARBA" id="ARBA00004141"/>
    </source>
</evidence>
<evidence type="ECO:0000256" key="3">
    <source>
        <dbReference type="ARBA" id="ARBA00022692"/>
    </source>
</evidence>
<feature type="transmembrane region" description="Helical" evidence="10">
    <location>
        <begin position="173"/>
        <end position="198"/>
    </location>
</feature>